<dbReference type="AlphaFoldDB" id="A0A368T9T8"/>
<evidence type="ECO:0008006" key="4">
    <source>
        <dbReference type="Google" id="ProtNLM"/>
    </source>
</evidence>
<dbReference type="RefSeq" id="WP_114397131.1">
    <property type="nucleotide sequence ID" value="NZ_QEIM01000028.1"/>
</dbReference>
<feature type="region of interest" description="Disordered" evidence="1">
    <location>
        <begin position="139"/>
        <end position="161"/>
    </location>
</feature>
<accession>A0A368T9T8</accession>
<dbReference type="PROSITE" id="PS51257">
    <property type="entry name" value="PROKAR_LIPOPROTEIN"/>
    <property type="match status" value="1"/>
</dbReference>
<dbReference type="Proteomes" id="UP000253318">
    <property type="component" value="Unassembled WGS sequence"/>
</dbReference>
<organism evidence="2 3">
    <name type="scientific">Marinitenerispora sediminis</name>
    <dbReference type="NCBI Taxonomy" id="1931232"/>
    <lineage>
        <taxon>Bacteria</taxon>
        <taxon>Bacillati</taxon>
        <taxon>Actinomycetota</taxon>
        <taxon>Actinomycetes</taxon>
        <taxon>Streptosporangiales</taxon>
        <taxon>Nocardiopsidaceae</taxon>
        <taxon>Marinitenerispora</taxon>
    </lineage>
</organism>
<feature type="compositionally biased region" description="Gly residues" evidence="1">
    <location>
        <begin position="151"/>
        <end position="161"/>
    </location>
</feature>
<dbReference type="Pfam" id="PF11259">
    <property type="entry name" value="DUF3060"/>
    <property type="match status" value="1"/>
</dbReference>
<proteinExistence type="predicted"/>
<sequence length="161" mass="15637">MRHRIAALAGGLAIVGVFGTGCGVSVSEDGVSVTGEDGGVSVDDSGVSVSDGEGGDVSIGDEGGVSLSDEETLRIAGGESERTEDCAGRDVTVLASDAVIVLNGACGAINVAGSDNQIDVGTAESFTVAGSGNTIRYASGDPRSLQVGEGNSIGQGGDATE</sequence>
<gene>
    <name evidence="2" type="ORF">DEF24_04880</name>
</gene>
<evidence type="ECO:0000256" key="1">
    <source>
        <dbReference type="SAM" id="MobiDB-lite"/>
    </source>
</evidence>
<keyword evidence="3" id="KW-1185">Reference proteome</keyword>
<protein>
    <recommendedName>
        <fullName evidence="4">DUF3060 domain-containing protein</fullName>
    </recommendedName>
</protein>
<dbReference type="InterPro" id="IPR021417">
    <property type="entry name" value="DUF3060"/>
</dbReference>
<reference evidence="2 3" key="1">
    <citation type="submission" date="2018-04" db="EMBL/GenBank/DDBJ databases">
        <title>Novel actinobacteria from marine sediment.</title>
        <authorList>
            <person name="Ng Z.Y."/>
            <person name="Tan G.Y.A."/>
        </authorList>
    </citation>
    <scope>NUCLEOTIDE SEQUENCE [LARGE SCALE GENOMIC DNA]</scope>
    <source>
        <strain evidence="2 3">TPS81</strain>
    </source>
</reference>
<comment type="caution">
    <text evidence="2">The sequence shown here is derived from an EMBL/GenBank/DDBJ whole genome shotgun (WGS) entry which is preliminary data.</text>
</comment>
<evidence type="ECO:0000313" key="3">
    <source>
        <dbReference type="Proteomes" id="UP000253318"/>
    </source>
</evidence>
<dbReference type="EMBL" id="QEIN01000024">
    <property type="protein sequence ID" value="RCV61168.1"/>
    <property type="molecule type" value="Genomic_DNA"/>
</dbReference>
<evidence type="ECO:0000313" key="2">
    <source>
        <dbReference type="EMBL" id="RCV61168.1"/>
    </source>
</evidence>
<name>A0A368T9T8_9ACTN</name>